<evidence type="ECO:0000313" key="1">
    <source>
        <dbReference type="EMBL" id="KYN23903.1"/>
    </source>
</evidence>
<comment type="caution">
    <text evidence="1">The sequence shown here is derived from an EMBL/GenBank/DDBJ whole genome shotgun (WGS) entry which is preliminary data.</text>
</comment>
<gene>
    <name evidence="1" type="ORF">AUQ44_18865</name>
</gene>
<evidence type="ECO:0000313" key="2">
    <source>
        <dbReference type="Proteomes" id="UP000075349"/>
    </source>
</evidence>
<organism evidence="1 2">
    <name type="scientific">Vibrio cidicii</name>
    <dbReference type="NCBI Taxonomy" id="1763883"/>
    <lineage>
        <taxon>Bacteria</taxon>
        <taxon>Pseudomonadati</taxon>
        <taxon>Pseudomonadota</taxon>
        <taxon>Gammaproteobacteria</taxon>
        <taxon>Vibrionales</taxon>
        <taxon>Vibrionaceae</taxon>
        <taxon>Vibrio</taxon>
    </lineage>
</organism>
<reference evidence="2" key="1">
    <citation type="submission" date="2015-12" db="EMBL/GenBank/DDBJ databases">
        <authorList>
            <person name="Tarr C.L."/>
            <person name="Gladney L.M."/>
        </authorList>
    </citation>
    <scope>NUCLEOTIDE SEQUENCE [LARGE SCALE GENOMIC DNA]</scope>
    <source>
        <strain evidence="2">2756-81</strain>
    </source>
</reference>
<dbReference type="Proteomes" id="UP000075349">
    <property type="component" value="Unassembled WGS sequence"/>
</dbReference>
<sequence>MGSLVVHNSEALTSVQFDVSVSDVQLCQHIRSSLVKALDIEIIYDQIIEAYWDYKNKVNYWKLRSVSTPFGDYVLNHEIRSSLNSLAFNLFNLSKLYLDWHFNELKKRCYSFEITGNESAKQAVSTQRNEIYESNLAYVVGSKLRGHNQHSALPVRSFTKGVRYDSETSTRIVHFSIFYDYDDLLEMGVPKAKLDIDTKLDLTEIIDGYVYAISQKHMLNRTLTGSLISEYTEKFLGMWQQKIKQAGYERYWCELALDNGSHIQLSLEWFQLYDYLKKKHRNTINYSQLTFGI</sequence>
<name>A0A151JE94_9VIBR</name>
<dbReference type="AlphaFoldDB" id="A0A151JE94"/>
<protein>
    <submittedName>
        <fullName evidence="1">Uncharacterized protein</fullName>
    </submittedName>
</protein>
<accession>A0A151JE94</accession>
<dbReference type="EMBL" id="LOMK01000002">
    <property type="protein sequence ID" value="KYN23903.1"/>
    <property type="molecule type" value="Genomic_DNA"/>
</dbReference>
<proteinExistence type="predicted"/>